<comment type="cofactor">
    <cofactor evidence="1">
        <name>Mg(2+)</name>
        <dbReference type="ChEBI" id="CHEBI:18420"/>
    </cofactor>
</comment>
<sequence>MKPLTALPAFDAEDDLNVVIETPKGSRNKYSYDPEVGAFRFKSVLPEGSSFPYDFGFIPSTLGQDGDPLDILVLLDAPIVMGCLVTVRLLGVIEAEQRETDGKTERNDRLLGVAVHARTHAHVRHVDELRPGFLDEIEAFFTHYNALSGRRFTPLRRSGPDRARTLVQDGARGTGRPVRP</sequence>
<proteinExistence type="predicted"/>
<dbReference type="EC" id="3.6.1.1" evidence="2"/>
<dbReference type="PROSITE" id="PS00387">
    <property type="entry name" value="PPASE"/>
    <property type="match status" value="1"/>
</dbReference>
<name>A0A6L3SVV4_9HYPH</name>
<dbReference type="EMBL" id="VZZK01000021">
    <property type="protein sequence ID" value="KAB1077417.1"/>
    <property type="molecule type" value="Genomic_DNA"/>
</dbReference>
<accession>A0A6L3SVV4</accession>
<dbReference type="InterPro" id="IPR036649">
    <property type="entry name" value="Pyrophosphatase_sf"/>
</dbReference>
<keyword evidence="8" id="KW-1185">Reference proteome</keyword>
<evidence type="ECO:0000256" key="6">
    <source>
        <dbReference type="SAM" id="MobiDB-lite"/>
    </source>
</evidence>
<dbReference type="Pfam" id="PF00719">
    <property type="entry name" value="Pyrophosphatase"/>
    <property type="match status" value="1"/>
</dbReference>
<evidence type="ECO:0000256" key="5">
    <source>
        <dbReference type="ARBA" id="ARBA00022842"/>
    </source>
</evidence>
<dbReference type="PANTHER" id="PTHR10286">
    <property type="entry name" value="INORGANIC PYROPHOSPHATASE"/>
    <property type="match status" value="1"/>
</dbReference>
<dbReference type="Proteomes" id="UP000474159">
    <property type="component" value="Unassembled WGS sequence"/>
</dbReference>
<organism evidence="7 8">
    <name type="scientific">Methylobacterium soli</name>
    <dbReference type="NCBI Taxonomy" id="553447"/>
    <lineage>
        <taxon>Bacteria</taxon>
        <taxon>Pseudomonadati</taxon>
        <taxon>Pseudomonadota</taxon>
        <taxon>Alphaproteobacteria</taxon>
        <taxon>Hyphomicrobiales</taxon>
        <taxon>Methylobacteriaceae</taxon>
        <taxon>Methylobacterium</taxon>
    </lineage>
</organism>
<keyword evidence="5" id="KW-0460">Magnesium</keyword>
<dbReference type="GO" id="GO:0006796">
    <property type="term" value="P:phosphate-containing compound metabolic process"/>
    <property type="evidence" value="ECO:0007669"/>
    <property type="project" value="InterPro"/>
</dbReference>
<dbReference type="RefSeq" id="WP_151001777.1">
    <property type="nucleotide sequence ID" value="NZ_BPQY01000334.1"/>
</dbReference>
<dbReference type="InterPro" id="IPR008162">
    <property type="entry name" value="Pyrophosphatase"/>
</dbReference>
<gene>
    <name evidence="7" type="ORF">F6X53_19045</name>
</gene>
<evidence type="ECO:0000256" key="1">
    <source>
        <dbReference type="ARBA" id="ARBA00001946"/>
    </source>
</evidence>
<dbReference type="AlphaFoldDB" id="A0A6L3SVV4"/>
<evidence type="ECO:0000313" key="8">
    <source>
        <dbReference type="Proteomes" id="UP000474159"/>
    </source>
</evidence>
<dbReference type="OrthoDB" id="5187599at2"/>
<comment type="caution">
    <text evidence="7">The sequence shown here is derived from an EMBL/GenBank/DDBJ whole genome shotgun (WGS) entry which is preliminary data.</text>
</comment>
<evidence type="ECO:0000256" key="4">
    <source>
        <dbReference type="ARBA" id="ARBA00022801"/>
    </source>
</evidence>
<dbReference type="GO" id="GO:0000287">
    <property type="term" value="F:magnesium ion binding"/>
    <property type="evidence" value="ECO:0007669"/>
    <property type="project" value="InterPro"/>
</dbReference>
<evidence type="ECO:0000256" key="3">
    <source>
        <dbReference type="ARBA" id="ARBA00022723"/>
    </source>
</evidence>
<keyword evidence="3" id="KW-0479">Metal-binding</keyword>
<evidence type="ECO:0000256" key="2">
    <source>
        <dbReference type="ARBA" id="ARBA00012146"/>
    </source>
</evidence>
<dbReference type="Gene3D" id="3.90.80.10">
    <property type="entry name" value="Inorganic pyrophosphatase"/>
    <property type="match status" value="1"/>
</dbReference>
<feature type="region of interest" description="Disordered" evidence="6">
    <location>
        <begin position="155"/>
        <end position="180"/>
    </location>
</feature>
<keyword evidence="4" id="KW-0378">Hydrolase</keyword>
<dbReference type="SUPFAM" id="SSF50324">
    <property type="entry name" value="Inorganic pyrophosphatase"/>
    <property type="match status" value="1"/>
</dbReference>
<evidence type="ECO:0000313" key="7">
    <source>
        <dbReference type="EMBL" id="KAB1077417.1"/>
    </source>
</evidence>
<dbReference type="GO" id="GO:0004427">
    <property type="term" value="F:inorganic diphosphate phosphatase activity"/>
    <property type="evidence" value="ECO:0007669"/>
    <property type="project" value="UniProtKB-EC"/>
</dbReference>
<dbReference type="GO" id="GO:0005737">
    <property type="term" value="C:cytoplasm"/>
    <property type="evidence" value="ECO:0007669"/>
    <property type="project" value="InterPro"/>
</dbReference>
<protein>
    <recommendedName>
        <fullName evidence="2">inorganic diphosphatase</fullName>
        <ecNumber evidence="2">3.6.1.1</ecNumber>
    </recommendedName>
</protein>
<reference evidence="7 8" key="1">
    <citation type="submission" date="2019-09" db="EMBL/GenBank/DDBJ databases">
        <title>YIM 48816 draft genome.</title>
        <authorList>
            <person name="Jiang L."/>
        </authorList>
    </citation>
    <scope>NUCLEOTIDE SEQUENCE [LARGE SCALE GENOMIC DNA]</scope>
    <source>
        <strain evidence="7 8">YIM 48816</strain>
    </source>
</reference>